<sequence>MNYHIILVAVCSAFIASVSASRSACGGVVFVDEDAVVIDAPTGDDCVWKIETETDRILAFSAVGGGSFEQLDEFLNIHDGLVQGSPILFAKDQQQEIVYTTQSTAEIKFKKSPRTTSDRQLQLKIQKAVICPTDLGLESNCTRLVDDVSCHCASFTKRNQTEQKSFCEDNGMLLVSIETPEEDQAISDTWGLGSDFWTSCIKNFGRWVWEATGKNLYPGYVNWYPIAEPFCNDQWDANYTCMLIGYNGLHWASYHCDGVWGAVCELHP</sequence>
<dbReference type="CDD" id="cd00037">
    <property type="entry name" value="CLECT"/>
    <property type="match status" value="1"/>
</dbReference>
<dbReference type="OrthoDB" id="6328985at2759"/>
<dbReference type="InterPro" id="IPR016187">
    <property type="entry name" value="CTDL_fold"/>
</dbReference>
<evidence type="ECO:0000256" key="1">
    <source>
        <dbReference type="SAM" id="SignalP"/>
    </source>
</evidence>
<evidence type="ECO:0000313" key="3">
    <source>
        <dbReference type="EMBL" id="CAH0111205.1"/>
    </source>
</evidence>
<feature type="chain" id="PRO_5035323244" description="C-type lectin domain-containing protein" evidence="1">
    <location>
        <begin position="21"/>
        <end position="268"/>
    </location>
</feature>
<dbReference type="SUPFAM" id="SSF56436">
    <property type="entry name" value="C-type lectin-like"/>
    <property type="match status" value="1"/>
</dbReference>
<dbReference type="InterPro" id="IPR016186">
    <property type="entry name" value="C-type_lectin-like/link_sf"/>
</dbReference>
<feature type="domain" description="C-type lectin" evidence="2">
    <location>
        <begin position="148"/>
        <end position="265"/>
    </location>
</feature>
<keyword evidence="4" id="KW-1185">Reference proteome</keyword>
<dbReference type="Pfam" id="PF00059">
    <property type="entry name" value="Lectin_C"/>
    <property type="match status" value="1"/>
</dbReference>
<dbReference type="EMBL" id="CAKKLH010000311">
    <property type="protein sequence ID" value="CAH0111205.1"/>
    <property type="molecule type" value="Genomic_DNA"/>
</dbReference>
<dbReference type="InterPro" id="IPR001304">
    <property type="entry name" value="C-type_lectin-like"/>
</dbReference>
<evidence type="ECO:0000259" key="2">
    <source>
        <dbReference type="PROSITE" id="PS50041"/>
    </source>
</evidence>
<dbReference type="Proteomes" id="UP000789390">
    <property type="component" value="Unassembled WGS sequence"/>
</dbReference>
<dbReference type="AlphaFoldDB" id="A0A8J2S7U4"/>
<dbReference type="PROSITE" id="PS50041">
    <property type="entry name" value="C_TYPE_LECTIN_2"/>
    <property type="match status" value="1"/>
</dbReference>
<dbReference type="Gene3D" id="3.10.100.10">
    <property type="entry name" value="Mannose-Binding Protein A, subunit A"/>
    <property type="match status" value="1"/>
</dbReference>
<comment type="caution">
    <text evidence="3">The sequence shown here is derived from an EMBL/GenBank/DDBJ whole genome shotgun (WGS) entry which is preliminary data.</text>
</comment>
<name>A0A8J2S7U4_9CRUS</name>
<reference evidence="3" key="1">
    <citation type="submission" date="2021-11" db="EMBL/GenBank/DDBJ databases">
        <authorList>
            <person name="Schell T."/>
        </authorList>
    </citation>
    <scope>NUCLEOTIDE SEQUENCE</scope>
    <source>
        <strain evidence="3">M5</strain>
    </source>
</reference>
<proteinExistence type="predicted"/>
<feature type="signal peptide" evidence="1">
    <location>
        <begin position="1"/>
        <end position="20"/>
    </location>
</feature>
<evidence type="ECO:0000313" key="4">
    <source>
        <dbReference type="Proteomes" id="UP000789390"/>
    </source>
</evidence>
<protein>
    <recommendedName>
        <fullName evidence="2">C-type lectin domain-containing protein</fullName>
    </recommendedName>
</protein>
<organism evidence="3 4">
    <name type="scientific">Daphnia galeata</name>
    <dbReference type="NCBI Taxonomy" id="27404"/>
    <lineage>
        <taxon>Eukaryota</taxon>
        <taxon>Metazoa</taxon>
        <taxon>Ecdysozoa</taxon>
        <taxon>Arthropoda</taxon>
        <taxon>Crustacea</taxon>
        <taxon>Branchiopoda</taxon>
        <taxon>Diplostraca</taxon>
        <taxon>Cladocera</taxon>
        <taxon>Anomopoda</taxon>
        <taxon>Daphniidae</taxon>
        <taxon>Daphnia</taxon>
    </lineage>
</organism>
<gene>
    <name evidence="3" type="ORF">DGAL_LOCUS14841</name>
</gene>
<accession>A0A8J2S7U4</accession>
<keyword evidence="1" id="KW-0732">Signal</keyword>